<dbReference type="GO" id="GO:0005886">
    <property type="term" value="C:plasma membrane"/>
    <property type="evidence" value="ECO:0007669"/>
    <property type="project" value="UniProtKB-SubCell"/>
</dbReference>
<dbReference type="Proteomes" id="UP000678679">
    <property type="component" value="Chromosome 1"/>
</dbReference>
<dbReference type="RefSeq" id="WP_169664183.1">
    <property type="nucleotide sequence ID" value="NZ_CP076132.1"/>
</dbReference>
<dbReference type="NCBIfam" id="TIGR00797">
    <property type="entry name" value="matE"/>
    <property type="match status" value="1"/>
</dbReference>
<feature type="transmembrane region" description="Helical" evidence="7">
    <location>
        <begin position="390"/>
        <end position="409"/>
    </location>
</feature>
<keyword evidence="9" id="KW-1185">Reference proteome</keyword>
<protein>
    <submittedName>
        <fullName evidence="8">MATE family efflux transporter</fullName>
    </submittedName>
</protein>
<evidence type="ECO:0000256" key="4">
    <source>
        <dbReference type="ARBA" id="ARBA00022692"/>
    </source>
</evidence>
<dbReference type="GO" id="GO:0042910">
    <property type="term" value="F:xenobiotic transmembrane transporter activity"/>
    <property type="evidence" value="ECO:0007669"/>
    <property type="project" value="InterPro"/>
</dbReference>
<comment type="subcellular location">
    <subcellularLocation>
        <location evidence="1">Cell membrane</location>
        <topology evidence="1">Multi-pass membrane protein</topology>
    </subcellularLocation>
</comment>
<gene>
    <name evidence="8" type="ORF">KMW28_05980</name>
</gene>
<feature type="transmembrane region" description="Helical" evidence="7">
    <location>
        <begin position="315"/>
        <end position="337"/>
    </location>
</feature>
<dbReference type="InterPro" id="IPR002528">
    <property type="entry name" value="MATE_fam"/>
</dbReference>
<keyword evidence="5 7" id="KW-1133">Transmembrane helix</keyword>
<dbReference type="PIRSF" id="PIRSF006603">
    <property type="entry name" value="DinF"/>
    <property type="match status" value="1"/>
</dbReference>
<feature type="transmembrane region" description="Helical" evidence="7">
    <location>
        <begin position="89"/>
        <end position="108"/>
    </location>
</feature>
<dbReference type="PANTHER" id="PTHR43549">
    <property type="entry name" value="MULTIDRUG RESISTANCE PROTEIN YPNP-RELATED"/>
    <property type="match status" value="1"/>
</dbReference>
<evidence type="ECO:0000256" key="2">
    <source>
        <dbReference type="ARBA" id="ARBA00022448"/>
    </source>
</evidence>
<evidence type="ECO:0000256" key="6">
    <source>
        <dbReference type="ARBA" id="ARBA00023136"/>
    </source>
</evidence>
<dbReference type="AlphaFoldDB" id="A0AAX1N7B3"/>
<dbReference type="KEGG" id="fya:KMW28_05980"/>
<keyword evidence="3" id="KW-1003">Cell membrane</keyword>
<keyword evidence="4 7" id="KW-0812">Transmembrane</keyword>
<dbReference type="Pfam" id="PF01554">
    <property type="entry name" value="MatE"/>
    <property type="match status" value="2"/>
</dbReference>
<dbReference type="PANTHER" id="PTHR43549:SF3">
    <property type="entry name" value="MULTIDRUG RESISTANCE PROTEIN YPNP-RELATED"/>
    <property type="match status" value="1"/>
</dbReference>
<feature type="transmembrane region" description="Helical" evidence="7">
    <location>
        <begin position="195"/>
        <end position="215"/>
    </location>
</feature>
<evidence type="ECO:0000256" key="3">
    <source>
        <dbReference type="ARBA" id="ARBA00022475"/>
    </source>
</evidence>
<dbReference type="InterPro" id="IPR052031">
    <property type="entry name" value="Membrane_Transporter-Flippase"/>
</dbReference>
<evidence type="ECO:0000256" key="7">
    <source>
        <dbReference type="SAM" id="Phobius"/>
    </source>
</evidence>
<feature type="transmembrane region" description="Helical" evidence="7">
    <location>
        <begin position="164"/>
        <end position="183"/>
    </location>
</feature>
<dbReference type="InterPro" id="IPR048279">
    <property type="entry name" value="MdtK-like"/>
</dbReference>
<sequence>MNAILEGKVTPTLTKMSVPISIGMLSTFLFQVIDTYFVGQLGGDALAALSFASVVYFIIVGTFMGLSIGVSTLVGKAIGEKNFLKMEQIVITSLLFTLFTSVGASIFIDVSQATLFTWLGAPLEMLPLIDQYMHTLMIGIPLLTIGLLMGSILRASGSVSQPEIVMAVAGVINLVLDYGLIFGKWGLPELGITGAAMATVVSWVFILIMMSLLFLNQSILKLNFSITTIPFIQHLRDILQIGVPTMLSNLVSPLTQLFLTLLLAYHSSMAVAAFGVAGRIEMLSLIGILGVSTAITPFIAQNLGAELKDRNDKAIVFGGKAAVYLGIIVVLILFIFNQNIAQLFSDDVTVMDYTSDYFIWVSVSYIFYGLFLVTTSILNGLQKPQQSLQIMVIKTLVFTVPLALIGSYFYEVIGIFMGIGLSNILGGIYASYMMRKEINNSSSSLKGVDILQDYKNDFIVRNTAKPL</sequence>
<feature type="transmembrane region" description="Helical" evidence="7">
    <location>
        <begin position="415"/>
        <end position="434"/>
    </location>
</feature>
<dbReference type="EMBL" id="CP076132">
    <property type="protein sequence ID" value="QWG03126.1"/>
    <property type="molecule type" value="Genomic_DNA"/>
</dbReference>
<keyword evidence="6 7" id="KW-0472">Membrane</keyword>
<keyword evidence="2" id="KW-0813">Transport</keyword>
<dbReference type="GO" id="GO:0015297">
    <property type="term" value="F:antiporter activity"/>
    <property type="evidence" value="ECO:0007669"/>
    <property type="project" value="InterPro"/>
</dbReference>
<feature type="transmembrane region" description="Helical" evidence="7">
    <location>
        <begin position="257"/>
        <end position="277"/>
    </location>
</feature>
<evidence type="ECO:0000313" key="9">
    <source>
        <dbReference type="Proteomes" id="UP000678679"/>
    </source>
</evidence>
<feature type="transmembrane region" description="Helical" evidence="7">
    <location>
        <begin position="45"/>
        <end position="68"/>
    </location>
</feature>
<evidence type="ECO:0000256" key="1">
    <source>
        <dbReference type="ARBA" id="ARBA00004651"/>
    </source>
</evidence>
<accession>A0AAX1N7B3</accession>
<reference evidence="8 9" key="1">
    <citation type="submission" date="2021-05" db="EMBL/GenBank/DDBJ databases">
        <title>Comparative genomic studies on the polysaccharide-degrading batcterial strains of the Flammeovirga genus.</title>
        <authorList>
            <person name="Zewei F."/>
            <person name="Zheng Z."/>
            <person name="Yu L."/>
            <person name="Ruyue G."/>
            <person name="Yanhong M."/>
            <person name="Yuanyuan C."/>
            <person name="Jingyan G."/>
            <person name="Wenjun H."/>
        </authorList>
    </citation>
    <scope>NUCLEOTIDE SEQUENCE [LARGE SCALE GENOMIC DNA]</scope>
    <source>
        <strain evidence="8 9">NBRC:100898</strain>
    </source>
</reference>
<feature type="transmembrane region" description="Helical" evidence="7">
    <location>
        <begin position="283"/>
        <end position="303"/>
    </location>
</feature>
<feature type="transmembrane region" description="Helical" evidence="7">
    <location>
        <begin position="12"/>
        <end position="33"/>
    </location>
</feature>
<evidence type="ECO:0000256" key="5">
    <source>
        <dbReference type="ARBA" id="ARBA00022989"/>
    </source>
</evidence>
<name>A0AAX1N7B3_9BACT</name>
<feature type="transmembrane region" description="Helical" evidence="7">
    <location>
        <begin position="132"/>
        <end position="152"/>
    </location>
</feature>
<organism evidence="8 9">
    <name type="scientific">Flammeovirga yaeyamensis</name>
    <dbReference type="NCBI Taxonomy" id="367791"/>
    <lineage>
        <taxon>Bacteria</taxon>
        <taxon>Pseudomonadati</taxon>
        <taxon>Bacteroidota</taxon>
        <taxon>Cytophagia</taxon>
        <taxon>Cytophagales</taxon>
        <taxon>Flammeovirgaceae</taxon>
        <taxon>Flammeovirga</taxon>
    </lineage>
</organism>
<evidence type="ECO:0000313" key="8">
    <source>
        <dbReference type="EMBL" id="QWG03126.1"/>
    </source>
</evidence>
<proteinExistence type="predicted"/>
<feature type="transmembrane region" description="Helical" evidence="7">
    <location>
        <begin position="357"/>
        <end position="378"/>
    </location>
</feature>